<dbReference type="EMBL" id="CAEZSU010000237">
    <property type="protein sequence ID" value="CAB4564327.1"/>
    <property type="molecule type" value="Genomic_DNA"/>
</dbReference>
<dbReference type="GO" id="GO:0005737">
    <property type="term" value="C:cytoplasm"/>
    <property type="evidence" value="ECO:0007669"/>
    <property type="project" value="TreeGrafter"/>
</dbReference>
<evidence type="ECO:0000256" key="1">
    <source>
        <dbReference type="ARBA" id="ARBA00023239"/>
    </source>
</evidence>
<evidence type="ECO:0000259" key="2">
    <source>
        <dbReference type="Pfam" id="PF04909"/>
    </source>
</evidence>
<sequence>MKSSIYTLNCSNFGGLMTDLVDNPMLLPDPEPAEVRYTIISVDDHLVEPPDMFEGRLSSKFQSRAPRVVTNENGHEVWEFEGQRFTQVGMNAVAGRSKSMKNLEPTKFSDMRKGCWDINERVRDMDINGVWASMNFPSMITGFCGRVFAQIDDLDLGYATTQAWNDWLYEEWWQPATDRIIPLGLTFLADPEKGAAEIRRNAARGFVAVTLPERPQNIGFPSLFSGYWDPIVQACAETETVIALHVGSSGGYPSPADAPALQLGATMFGQLSLAACAEWLWSGYPLKYQNLKITMSEGGIGWVAMLLDRLDNIVDRSGYGLGWETRPADVLKRNFWFCTIDDPSTIMTRHRIGVENIMFETDYPHGDGTWPDTQQVVADTYGDIPSDELRSILCENAARVFRHPLPNEVLPL</sequence>
<accession>A0A6J6DJI9</accession>
<evidence type="ECO:0000313" key="3">
    <source>
        <dbReference type="EMBL" id="CAB4564327.1"/>
    </source>
</evidence>
<dbReference type="InterPro" id="IPR032466">
    <property type="entry name" value="Metal_Hydrolase"/>
</dbReference>
<dbReference type="PANTHER" id="PTHR21240:SF28">
    <property type="entry name" value="ISO-OROTATE DECARBOXYLASE (EUROFUNG)"/>
    <property type="match status" value="1"/>
</dbReference>
<dbReference type="Pfam" id="PF04909">
    <property type="entry name" value="Amidohydro_2"/>
    <property type="match status" value="1"/>
</dbReference>
<reference evidence="3" key="1">
    <citation type="submission" date="2020-05" db="EMBL/GenBank/DDBJ databases">
        <authorList>
            <person name="Chiriac C."/>
            <person name="Salcher M."/>
            <person name="Ghai R."/>
            <person name="Kavagutti S V."/>
        </authorList>
    </citation>
    <scope>NUCLEOTIDE SEQUENCE</scope>
</reference>
<gene>
    <name evidence="3" type="ORF">UFOPK1495_01691</name>
</gene>
<keyword evidence="1" id="KW-0456">Lyase</keyword>
<feature type="domain" description="Amidohydrolase-related" evidence="2">
    <location>
        <begin position="110"/>
        <end position="402"/>
    </location>
</feature>
<dbReference type="InterPro" id="IPR032465">
    <property type="entry name" value="ACMSD"/>
</dbReference>
<dbReference type="Gene3D" id="3.20.20.140">
    <property type="entry name" value="Metal-dependent hydrolases"/>
    <property type="match status" value="1"/>
</dbReference>
<dbReference type="SUPFAM" id="SSF51556">
    <property type="entry name" value="Metallo-dependent hydrolases"/>
    <property type="match status" value="1"/>
</dbReference>
<dbReference type="AlphaFoldDB" id="A0A6J6DJI9"/>
<dbReference type="GO" id="GO:0016787">
    <property type="term" value="F:hydrolase activity"/>
    <property type="evidence" value="ECO:0007669"/>
    <property type="project" value="InterPro"/>
</dbReference>
<protein>
    <submittedName>
        <fullName evidence="3">Unannotated protein</fullName>
    </submittedName>
</protein>
<proteinExistence type="predicted"/>
<dbReference type="PANTHER" id="PTHR21240">
    <property type="entry name" value="2-AMINO-3-CARBOXYLMUCONATE-6-SEMIALDEHYDE DECARBOXYLASE"/>
    <property type="match status" value="1"/>
</dbReference>
<dbReference type="InterPro" id="IPR006680">
    <property type="entry name" value="Amidohydro-rel"/>
</dbReference>
<name>A0A6J6DJI9_9ZZZZ</name>
<dbReference type="GO" id="GO:0019748">
    <property type="term" value="P:secondary metabolic process"/>
    <property type="evidence" value="ECO:0007669"/>
    <property type="project" value="TreeGrafter"/>
</dbReference>
<dbReference type="GO" id="GO:0016831">
    <property type="term" value="F:carboxy-lyase activity"/>
    <property type="evidence" value="ECO:0007669"/>
    <property type="project" value="InterPro"/>
</dbReference>
<organism evidence="3">
    <name type="scientific">freshwater metagenome</name>
    <dbReference type="NCBI Taxonomy" id="449393"/>
    <lineage>
        <taxon>unclassified sequences</taxon>
        <taxon>metagenomes</taxon>
        <taxon>ecological metagenomes</taxon>
    </lineage>
</organism>